<evidence type="ECO:0000313" key="2">
    <source>
        <dbReference type="EnsemblMetazoa" id="GBRI014337-PA"/>
    </source>
</evidence>
<keyword evidence="3" id="KW-1185">Reference proteome</keyword>
<proteinExistence type="predicted"/>
<evidence type="ECO:0000256" key="1">
    <source>
        <dbReference type="SAM" id="MobiDB-lite"/>
    </source>
</evidence>
<accession>A0A1A9WCE2</accession>
<organism evidence="2 3">
    <name type="scientific">Glossina brevipalpis</name>
    <dbReference type="NCBI Taxonomy" id="37001"/>
    <lineage>
        <taxon>Eukaryota</taxon>
        <taxon>Metazoa</taxon>
        <taxon>Ecdysozoa</taxon>
        <taxon>Arthropoda</taxon>
        <taxon>Hexapoda</taxon>
        <taxon>Insecta</taxon>
        <taxon>Pterygota</taxon>
        <taxon>Neoptera</taxon>
        <taxon>Endopterygota</taxon>
        <taxon>Diptera</taxon>
        <taxon>Brachycera</taxon>
        <taxon>Muscomorpha</taxon>
        <taxon>Hippoboscoidea</taxon>
        <taxon>Glossinidae</taxon>
        <taxon>Glossina</taxon>
    </lineage>
</organism>
<sequence>MYIKCFGIVASCQHIRLYKHRYFVLQYQNVCLCIYRSRAQVKTREAIAKDHYGHYAGQRSSQLTVSLRTIGKDVNPRDPRGEPANTTTKSTITTTTIDDNVKFLPHTIIMKHRKKDFRIAHTMQCNAITI</sequence>
<dbReference type="Proteomes" id="UP000091820">
    <property type="component" value="Unassembled WGS sequence"/>
</dbReference>
<dbReference type="VEuPathDB" id="VectorBase:GBRI014337"/>
<dbReference type="AlphaFoldDB" id="A0A1A9WCE2"/>
<name>A0A1A9WCE2_9MUSC</name>
<feature type="compositionally biased region" description="Basic and acidic residues" evidence="1">
    <location>
        <begin position="71"/>
        <end position="81"/>
    </location>
</feature>
<feature type="region of interest" description="Disordered" evidence="1">
    <location>
        <begin position="71"/>
        <end position="90"/>
    </location>
</feature>
<reference evidence="3" key="1">
    <citation type="submission" date="2014-03" db="EMBL/GenBank/DDBJ databases">
        <authorList>
            <person name="Aksoy S."/>
            <person name="Warren W."/>
            <person name="Wilson R.K."/>
        </authorList>
    </citation>
    <scope>NUCLEOTIDE SEQUENCE [LARGE SCALE GENOMIC DNA]</scope>
    <source>
        <strain evidence="3">IAEA</strain>
    </source>
</reference>
<reference evidence="2" key="2">
    <citation type="submission" date="2020-05" db="UniProtKB">
        <authorList>
            <consortium name="EnsemblMetazoa"/>
        </authorList>
    </citation>
    <scope>IDENTIFICATION</scope>
    <source>
        <strain evidence="2">IAEA</strain>
    </source>
</reference>
<evidence type="ECO:0000313" key="3">
    <source>
        <dbReference type="Proteomes" id="UP000091820"/>
    </source>
</evidence>
<dbReference type="EnsemblMetazoa" id="GBRI014337-RA">
    <property type="protein sequence ID" value="GBRI014337-PA"/>
    <property type="gene ID" value="GBRI014337"/>
</dbReference>
<protein>
    <submittedName>
        <fullName evidence="2">Uncharacterized protein</fullName>
    </submittedName>
</protein>